<feature type="domain" description="YqbQ/XkdQ" evidence="1">
    <location>
        <begin position="24"/>
        <end position="321"/>
    </location>
</feature>
<evidence type="ECO:0000313" key="2">
    <source>
        <dbReference type="EMBL" id="DAD84949.1"/>
    </source>
</evidence>
<protein>
    <submittedName>
        <fullName evidence="2">43 kDa tail protein</fullName>
    </submittedName>
</protein>
<evidence type="ECO:0000259" key="1">
    <source>
        <dbReference type="Pfam" id="PF24032"/>
    </source>
</evidence>
<dbReference type="Pfam" id="PF24032">
    <property type="entry name" value="YQBQ"/>
    <property type="match status" value="1"/>
</dbReference>
<proteinExistence type="predicted"/>
<sequence length="327" mass="37577">MSVDLYIASQNQEKLYIPCIEEGVEWYTERRGMPGKLTFKVVKTDGIEFAEGSPVRMQQNGEDIFFGFIFKQQRNKEQIVTITAYDQLRYLKNKDTKVYENMTADQVIAMLAADYGLQIGTLEQTGYVIEERIEKDKSLFEMIENALDLTLTNTKEMYVLYDDCGRLTLKSLPSMYVRNDSGNYLMIDEETGENYEYTSSIDDSTYNKIKLTYENEEAGKREVYIAQDGAHINEWGTLQYYGTLSEGEDGAAKADALLSLYNHKTRNLRLTKVFGDNRVRAGSMLVVNLNLGDVSLQNFMLVETCKHTYKENEHWMDITLRGGEFIA</sequence>
<dbReference type="SUPFAM" id="SSF69279">
    <property type="entry name" value="Phage tail proteins"/>
    <property type="match status" value="1"/>
</dbReference>
<dbReference type="InterPro" id="IPR056937">
    <property type="entry name" value="YqbQ/XkdQ"/>
</dbReference>
<name>A0A8S5MRG8_9CAUD</name>
<dbReference type="EMBL" id="BK014970">
    <property type="protein sequence ID" value="DAD84949.1"/>
    <property type="molecule type" value="Genomic_DNA"/>
</dbReference>
<reference evidence="2" key="1">
    <citation type="journal article" date="2021" name="Proc. Natl. Acad. Sci. U.S.A.">
        <title>A Catalog of Tens of Thousands of Viruses from Human Metagenomes Reveals Hidden Associations with Chronic Diseases.</title>
        <authorList>
            <person name="Tisza M.J."/>
            <person name="Buck C.B."/>
        </authorList>
    </citation>
    <scope>NUCLEOTIDE SEQUENCE</scope>
    <source>
        <strain evidence="2">CtD6g5</strain>
    </source>
</reference>
<accession>A0A8S5MRG8</accession>
<organism evidence="2">
    <name type="scientific">Siphoviridae sp. ctD6g5</name>
    <dbReference type="NCBI Taxonomy" id="2826196"/>
    <lineage>
        <taxon>Viruses</taxon>
        <taxon>Duplodnaviria</taxon>
        <taxon>Heunggongvirae</taxon>
        <taxon>Uroviricota</taxon>
        <taxon>Caudoviricetes</taxon>
    </lineage>
</organism>